<feature type="binding site" evidence="14">
    <location>
        <position position="33"/>
    </location>
    <ligand>
        <name>L-threonine</name>
        <dbReference type="ChEBI" id="CHEBI:57926"/>
    </ligand>
</feature>
<dbReference type="STRING" id="1291734.FD02_GL001990"/>
<evidence type="ECO:0000256" key="13">
    <source>
        <dbReference type="PIRNR" id="PIRNR004930"/>
    </source>
</evidence>
<feature type="binding site" evidence="14">
    <location>
        <position position="141"/>
    </location>
    <ligand>
        <name>ATP</name>
        <dbReference type="ChEBI" id="CHEBI:30616"/>
    </ligand>
</feature>
<evidence type="ECO:0000256" key="7">
    <source>
        <dbReference type="ARBA" id="ARBA00022694"/>
    </source>
</evidence>
<evidence type="ECO:0000256" key="1">
    <source>
        <dbReference type="ARBA" id="ARBA00004496"/>
    </source>
</evidence>
<evidence type="ECO:0000313" key="16">
    <source>
        <dbReference type="EMBL" id="KRK71746.1"/>
    </source>
</evidence>
<evidence type="ECO:0000256" key="12">
    <source>
        <dbReference type="ARBA" id="ARBA00048366"/>
    </source>
</evidence>
<keyword evidence="6 13" id="KW-0808">Transferase</keyword>
<dbReference type="InterPro" id="IPR006070">
    <property type="entry name" value="Sua5-like_dom"/>
</dbReference>
<feature type="binding site" evidence="14">
    <location>
        <position position="56"/>
    </location>
    <ligand>
        <name>ATP</name>
        <dbReference type="ChEBI" id="CHEBI:30616"/>
    </ligand>
</feature>
<comment type="caution">
    <text evidence="16">The sequence shown here is derived from an EMBL/GenBank/DDBJ whole genome shotgun (WGS) entry which is preliminary data.</text>
</comment>
<dbReference type="InterPro" id="IPR038385">
    <property type="entry name" value="Sua5/YwlC_C"/>
</dbReference>
<keyword evidence="10 13" id="KW-0067">ATP-binding</keyword>
<evidence type="ECO:0000259" key="15">
    <source>
        <dbReference type="PROSITE" id="PS51163"/>
    </source>
</evidence>
<comment type="function">
    <text evidence="13">Required for the formation of a threonylcarbamoyl group on adenosine at position 37 (t(6)A37) in tRNAs that read codons beginning with adenine.</text>
</comment>
<dbReference type="Pfam" id="PF03481">
    <property type="entry name" value="Sua5_C"/>
    <property type="match status" value="1"/>
</dbReference>
<evidence type="ECO:0000256" key="6">
    <source>
        <dbReference type="ARBA" id="ARBA00022679"/>
    </source>
</evidence>
<dbReference type="EC" id="2.7.7.87" evidence="3 13"/>
<keyword evidence="7 13" id="KW-0819">tRNA processing</keyword>
<feature type="binding site" evidence="14">
    <location>
        <position position="60"/>
    </location>
    <ligand>
        <name>ATP</name>
        <dbReference type="ChEBI" id="CHEBI:30616"/>
    </ligand>
</feature>
<dbReference type="EMBL" id="AZDJ01000026">
    <property type="protein sequence ID" value="KRK71746.1"/>
    <property type="molecule type" value="Genomic_DNA"/>
</dbReference>
<proteinExistence type="inferred from homology"/>
<dbReference type="InterPro" id="IPR017945">
    <property type="entry name" value="DHBP_synth_RibB-like_a/b_dom"/>
</dbReference>
<evidence type="ECO:0000313" key="17">
    <source>
        <dbReference type="Proteomes" id="UP000051804"/>
    </source>
</evidence>
<keyword evidence="5 13" id="KW-0963">Cytoplasm</keyword>
<dbReference type="Proteomes" id="UP000051804">
    <property type="component" value="Unassembled WGS sequence"/>
</dbReference>
<feature type="domain" description="YrdC-like" evidence="15">
    <location>
        <begin position="11"/>
        <end position="197"/>
    </location>
</feature>
<evidence type="ECO:0000256" key="10">
    <source>
        <dbReference type="ARBA" id="ARBA00022840"/>
    </source>
</evidence>
<evidence type="ECO:0000256" key="5">
    <source>
        <dbReference type="ARBA" id="ARBA00022490"/>
    </source>
</evidence>
<dbReference type="GO" id="GO:0000049">
    <property type="term" value="F:tRNA binding"/>
    <property type="evidence" value="ECO:0007669"/>
    <property type="project" value="TreeGrafter"/>
</dbReference>
<reference evidence="16 17" key="1">
    <citation type="journal article" date="2015" name="Genome Announc.">
        <title>Expanding the biotechnology potential of lactobacilli through comparative genomics of 213 strains and associated genera.</title>
        <authorList>
            <person name="Sun Z."/>
            <person name="Harris H.M."/>
            <person name="McCann A."/>
            <person name="Guo C."/>
            <person name="Argimon S."/>
            <person name="Zhang W."/>
            <person name="Yang X."/>
            <person name="Jeffery I.B."/>
            <person name="Cooney J.C."/>
            <person name="Kagawa T.F."/>
            <person name="Liu W."/>
            <person name="Song Y."/>
            <person name="Salvetti E."/>
            <person name="Wrobel A."/>
            <person name="Rasinkangas P."/>
            <person name="Parkhill J."/>
            <person name="Rea M.C."/>
            <person name="O'Sullivan O."/>
            <person name="Ritari J."/>
            <person name="Douillard F.P."/>
            <person name="Paul Ross R."/>
            <person name="Yang R."/>
            <person name="Briner A.E."/>
            <person name="Felis G.E."/>
            <person name="de Vos W.M."/>
            <person name="Barrangou R."/>
            <person name="Klaenhammer T.R."/>
            <person name="Caufield P.W."/>
            <person name="Cui Y."/>
            <person name="Zhang H."/>
            <person name="O'Toole P.W."/>
        </authorList>
    </citation>
    <scope>NUCLEOTIDE SEQUENCE [LARGE SCALE GENOMIC DNA]</scope>
    <source>
        <strain evidence="16 17">JCM 17158</strain>
    </source>
</reference>
<keyword evidence="8 13" id="KW-0548">Nucleotidyltransferase</keyword>
<dbReference type="PANTHER" id="PTHR17490">
    <property type="entry name" value="SUA5"/>
    <property type="match status" value="1"/>
</dbReference>
<feature type="binding site" evidence="14">
    <location>
        <position position="179"/>
    </location>
    <ligand>
        <name>L-threonine</name>
        <dbReference type="ChEBI" id="CHEBI:57926"/>
    </ligand>
</feature>
<dbReference type="AlphaFoldDB" id="A0A0R1JVS1"/>
<protein>
    <recommendedName>
        <fullName evidence="4 13">Threonylcarbamoyl-AMP synthase</fullName>
        <shortName evidence="13">TC-AMP synthase</shortName>
        <ecNumber evidence="3 13">2.7.7.87</ecNumber>
    </recommendedName>
    <alternativeName>
        <fullName evidence="11 13">L-threonylcarbamoyladenylate synthase</fullName>
    </alternativeName>
</protein>
<dbReference type="GO" id="GO:0005737">
    <property type="term" value="C:cytoplasm"/>
    <property type="evidence" value="ECO:0007669"/>
    <property type="project" value="UniProtKB-SubCell"/>
</dbReference>
<dbReference type="PANTHER" id="PTHR17490:SF16">
    <property type="entry name" value="THREONYLCARBAMOYL-AMP SYNTHASE"/>
    <property type="match status" value="1"/>
</dbReference>
<evidence type="ECO:0000256" key="11">
    <source>
        <dbReference type="ARBA" id="ARBA00029774"/>
    </source>
</evidence>
<evidence type="ECO:0000256" key="3">
    <source>
        <dbReference type="ARBA" id="ARBA00012584"/>
    </source>
</evidence>
<feature type="binding site" evidence="14">
    <location>
        <position position="119"/>
    </location>
    <ligand>
        <name>L-threonine</name>
        <dbReference type="ChEBI" id="CHEBI:57926"/>
    </ligand>
</feature>
<sequence length="341" mass="34947">MSTMKTNRFTPAQITEAAALLKAGEVVAFPTETVYGLGAIATDPKAVAKVFAAKHRPADNPLIVTVATTAMVAEYATITPAAQQLMTVFWPGPLTIILPVLPGRLPAVVTGGLSTAAFRLPASAVTRDLIAATGVPIVGPSANLSTKPSATKAEHVLHDFDGVIAGVVDAGPTPVGVESTVIDMTVTPPAILRPGKLGPADLEPIIGPVQADHHHVAAGETPKAPGMKYKHYAPAAQVVIVDAPADWPAALAWAKASGTAYGVLASPAILATVPSGVPTYALGGDIQAATHNLFAGLRWFDLHPSVSLVLAQAYPATGLGAAYMNRLDKSAGGRHFAQEQA</sequence>
<dbReference type="Gene3D" id="3.40.50.11030">
    <property type="entry name" value="Threonylcarbamoyl-AMP synthase, C-terminal domain"/>
    <property type="match status" value="1"/>
</dbReference>
<evidence type="ECO:0000256" key="8">
    <source>
        <dbReference type="ARBA" id="ARBA00022695"/>
    </source>
</evidence>
<dbReference type="NCBIfam" id="TIGR00057">
    <property type="entry name" value="L-threonylcarbamoyladenylate synthase"/>
    <property type="match status" value="1"/>
</dbReference>
<organism evidence="16 17">
    <name type="scientific">Lacticaseibacillus nasuensis JCM 17158</name>
    <dbReference type="NCBI Taxonomy" id="1291734"/>
    <lineage>
        <taxon>Bacteria</taxon>
        <taxon>Bacillati</taxon>
        <taxon>Bacillota</taxon>
        <taxon>Bacilli</taxon>
        <taxon>Lactobacillales</taxon>
        <taxon>Lactobacillaceae</taxon>
        <taxon>Lacticaseibacillus</taxon>
    </lineage>
</organism>
<dbReference type="GO" id="GO:0006450">
    <property type="term" value="P:regulation of translational fidelity"/>
    <property type="evidence" value="ECO:0007669"/>
    <property type="project" value="TreeGrafter"/>
</dbReference>
<evidence type="ECO:0000256" key="14">
    <source>
        <dbReference type="PIRSR" id="PIRSR004930-1"/>
    </source>
</evidence>
<dbReference type="Pfam" id="PF01300">
    <property type="entry name" value="Sua5_yciO_yrdC"/>
    <property type="match status" value="1"/>
</dbReference>
<evidence type="ECO:0000256" key="9">
    <source>
        <dbReference type="ARBA" id="ARBA00022741"/>
    </source>
</evidence>
<feature type="binding site" evidence="14">
    <location>
        <position position="193"/>
    </location>
    <ligand>
        <name>ATP</name>
        <dbReference type="ChEBI" id="CHEBI:30616"/>
    </ligand>
</feature>
<dbReference type="GO" id="GO:0003725">
    <property type="term" value="F:double-stranded RNA binding"/>
    <property type="evidence" value="ECO:0007669"/>
    <property type="project" value="UniProtKB-UniRule"/>
</dbReference>
<name>A0A0R1JVS1_9LACO</name>
<feature type="binding site" evidence="14">
    <location>
        <position position="115"/>
    </location>
    <ligand>
        <name>ATP</name>
        <dbReference type="ChEBI" id="CHEBI:30616"/>
    </ligand>
</feature>
<dbReference type="Gene3D" id="3.90.870.10">
    <property type="entry name" value="DHBP synthase"/>
    <property type="match status" value="1"/>
</dbReference>
<evidence type="ECO:0000256" key="4">
    <source>
        <dbReference type="ARBA" id="ARBA00015492"/>
    </source>
</evidence>
<dbReference type="GO" id="GO:0008033">
    <property type="term" value="P:tRNA processing"/>
    <property type="evidence" value="ECO:0007669"/>
    <property type="project" value="UniProtKB-KW"/>
</dbReference>
<dbReference type="SUPFAM" id="SSF55821">
    <property type="entry name" value="YrdC/RibB"/>
    <property type="match status" value="1"/>
</dbReference>
<comment type="similarity">
    <text evidence="2 13">Belongs to the SUA5 family.</text>
</comment>
<dbReference type="GO" id="GO:0061710">
    <property type="term" value="F:L-threonylcarbamoyladenylate synthase"/>
    <property type="evidence" value="ECO:0007669"/>
    <property type="project" value="UniProtKB-EC"/>
</dbReference>
<accession>A0A0R1JVS1</accession>
<feature type="binding site" evidence="14">
    <location>
        <position position="149"/>
    </location>
    <ligand>
        <name>ATP</name>
        <dbReference type="ChEBI" id="CHEBI:30616"/>
    </ligand>
</feature>
<dbReference type="InterPro" id="IPR005145">
    <property type="entry name" value="Sua5_C"/>
</dbReference>
<dbReference type="PROSITE" id="PS51163">
    <property type="entry name" value="YRDC"/>
    <property type="match status" value="1"/>
</dbReference>
<keyword evidence="9 13" id="KW-0547">Nucleotide-binding</keyword>
<evidence type="ECO:0000256" key="2">
    <source>
        <dbReference type="ARBA" id="ARBA00007663"/>
    </source>
</evidence>
<comment type="subcellular location">
    <subcellularLocation>
        <location evidence="1 13">Cytoplasm</location>
    </subcellularLocation>
</comment>
<dbReference type="PIRSF" id="PIRSF004930">
    <property type="entry name" value="Tln_factor_SUA5"/>
    <property type="match status" value="1"/>
</dbReference>
<dbReference type="PATRIC" id="fig|1291734.4.peg.2042"/>
<dbReference type="InterPro" id="IPR050156">
    <property type="entry name" value="TC-AMP_synthase_SUA5"/>
</dbReference>
<gene>
    <name evidence="16" type="ORF">FD02_GL001990</name>
</gene>
<feature type="binding site" evidence="14">
    <location>
        <position position="232"/>
    </location>
    <ligand>
        <name>ATP</name>
        <dbReference type="ChEBI" id="CHEBI:30616"/>
    </ligand>
</feature>
<dbReference type="InterPro" id="IPR010923">
    <property type="entry name" value="T(6)A37_SUA5"/>
</dbReference>
<dbReference type="GO" id="GO:0005524">
    <property type="term" value="F:ATP binding"/>
    <property type="evidence" value="ECO:0007669"/>
    <property type="project" value="UniProtKB-UniRule"/>
</dbReference>
<keyword evidence="17" id="KW-1185">Reference proteome</keyword>
<comment type="catalytic activity">
    <reaction evidence="12 13">
        <text>L-threonine + hydrogencarbonate + ATP = L-threonylcarbamoyladenylate + diphosphate + H2O</text>
        <dbReference type="Rhea" id="RHEA:36407"/>
        <dbReference type="ChEBI" id="CHEBI:15377"/>
        <dbReference type="ChEBI" id="CHEBI:17544"/>
        <dbReference type="ChEBI" id="CHEBI:30616"/>
        <dbReference type="ChEBI" id="CHEBI:33019"/>
        <dbReference type="ChEBI" id="CHEBI:57926"/>
        <dbReference type="ChEBI" id="CHEBI:73682"/>
        <dbReference type="EC" id="2.7.7.87"/>
    </reaction>
</comment>